<dbReference type="PANTHER" id="PTHR30203:SF25">
    <property type="entry name" value="OUTER MEMBRANE PROTEIN-RELATED"/>
    <property type="match status" value="1"/>
</dbReference>
<dbReference type="InterPro" id="IPR010131">
    <property type="entry name" value="MdtP/NodT-like"/>
</dbReference>
<keyword evidence="5" id="KW-1185">Reference proteome</keyword>
<dbReference type="Proteomes" id="UP000657200">
    <property type="component" value="Unassembled WGS sequence"/>
</dbReference>
<proteinExistence type="inferred from homology"/>
<evidence type="ECO:0000313" key="5">
    <source>
        <dbReference type="Proteomes" id="UP000657200"/>
    </source>
</evidence>
<gene>
    <name evidence="4" type="ORF">GOB80_09340</name>
</gene>
<keyword evidence="3" id="KW-1133">Transmembrane helix</keyword>
<keyword evidence="2 3" id="KW-0472">Membrane</keyword>
<protein>
    <submittedName>
        <fullName evidence="4">Efflux transporter outer membrane subunit</fullName>
    </submittedName>
</protein>
<comment type="caution">
    <text evidence="4">The sequence shown here is derived from an EMBL/GenBank/DDBJ whole genome shotgun (WGS) entry which is preliminary data.</text>
</comment>
<dbReference type="Pfam" id="PF02321">
    <property type="entry name" value="OEP"/>
    <property type="match status" value="2"/>
</dbReference>
<evidence type="ECO:0000256" key="2">
    <source>
        <dbReference type="RuleBase" id="RU362097"/>
    </source>
</evidence>
<reference evidence="4 5" key="1">
    <citation type="journal article" date="2020" name="Int. J. Syst. Evol. Microbiol.">
        <title>Novel acetic acid bacteria from cider fermentations: Acetobacter conturbans sp. nov. and Acetobacter fallax sp. nov.</title>
        <authorList>
            <person name="Sombolestani A.S."/>
            <person name="Cleenwerck I."/>
            <person name="Cnockaert M."/>
            <person name="Borremans W."/>
            <person name="Wieme A.D."/>
            <person name="De Vuyst L."/>
            <person name="Vandamme P."/>
        </authorList>
    </citation>
    <scope>NUCLEOTIDE SEQUENCE [LARGE SCALE GENOMIC DNA]</scope>
    <source>
        <strain evidence="4 5">LMG 23848</strain>
    </source>
</reference>
<organism evidence="4 5">
    <name type="scientific">Acetobacter ghanensis</name>
    <dbReference type="NCBI Taxonomy" id="431306"/>
    <lineage>
        <taxon>Bacteria</taxon>
        <taxon>Pseudomonadati</taxon>
        <taxon>Pseudomonadota</taxon>
        <taxon>Alphaproteobacteria</taxon>
        <taxon>Acetobacterales</taxon>
        <taxon>Acetobacteraceae</taxon>
        <taxon>Acetobacter</taxon>
    </lineage>
</organism>
<keyword evidence="2 3" id="KW-0812">Transmembrane</keyword>
<dbReference type="NCBIfam" id="TIGR01845">
    <property type="entry name" value="outer_NodT"/>
    <property type="match status" value="1"/>
</dbReference>
<dbReference type="PROSITE" id="PS51257">
    <property type="entry name" value="PROKAR_LIPOPROTEIN"/>
    <property type="match status" value="1"/>
</dbReference>
<comment type="similarity">
    <text evidence="1 2">Belongs to the outer membrane factor (OMF) (TC 1.B.17) family.</text>
</comment>
<dbReference type="SUPFAM" id="SSF56954">
    <property type="entry name" value="Outer membrane efflux proteins (OEP)"/>
    <property type="match status" value="1"/>
</dbReference>
<evidence type="ECO:0000256" key="1">
    <source>
        <dbReference type="ARBA" id="ARBA00007613"/>
    </source>
</evidence>
<keyword evidence="2" id="KW-0449">Lipoprotein</keyword>
<evidence type="ECO:0000313" key="4">
    <source>
        <dbReference type="EMBL" id="NHO39879.1"/>
    </source>
</evidence>
<dbReference type="InterPro" id="IPR003423">
    <property type="entry name" value="OMP_efflux"/>
</dbReference>
<dbReference type="Gene3D" id="2.20.200.10">
    <property type="entry name" value="Outer membrane efflux proteins (OEP)"/>
    <property type="match status" value="1"/>
</dbReference>
<sequence length="522" mass="58068">MLKQAHNFDEGKRVARRNARRAGALAVSFILAGCAVGPNYKKPQAWSPSQWQKAATQEYSSALSVPTNQEPDAQWWAVFHDQELTSLEQRLAAQNLDVLQASEQLAVSRGQLLLAGAERFPDLAGSGSYHRVQHSSKQLQRIVERIGEHSAGSQLGEMLSSQSSEATIPLLNNWQDGVQASWEVDLWGRVRRQYEAAKAYTNATMEERRGILIARQAELASDYMTLRSLQEQLRITTESRDAAVKLLQLSQSRYKSGLVSELDVDSAQSELQRTSAMIPQFEQRIAMQINAINLLMGAPPGGLNDELVKTAGIPLVPPAVPIGLPSELAQRRPDIREAEAELHASTAEVGQAEADFYPKVTIDAGFGLQSFSFRDMGMWSSRMWNVGPSITIPFFQGGRLTGQLQMKKASQKAAALRYRKTVLNAWREVDNALTAYQAEQRKNQRLVEQVAADRRAMDLAQSQYRNGLQDYLQVLDAQRRLLSSQTNLTESTANISDDLVRLYNALGGGWETTFPQTQTKHT</sequence>
<dbReference type="EMBL" id="WOTE01000005">
    <property type="protein sequence ID" value="NHO39879.1"/>
    <property type="molecule type" value="Genomic_DNA"/>
</dbReference>
<evidence type="ECO:0000256" key="3">
    <source>
        <dbReference type="SAM" id="Phobius"/>
    </source>
</evidence>
<keyword evidence="2" id="KW-0564">Palmitate</keyword>
<dbReference type="PANTHER" id="PTHR30203">
    <property type="entry name" value="OUTER MEMBRANE CATION EFFLUX PROTEIN"/>
    <property type="match status" value="1"/>
</dbReference>
<comment type="subcellular location">
    <subcellularLocation>
        <location evidence="2">Cell membrane</location>
        <topology evidence="2">Lipid-anchor</topology>
    </subcellularLocation>
</comment>
<dbReference type="Gene3D" id="1.20.1600.10">
    <property type="entry name" value="Outer membrane efflux proteins (OEP)"/>
    <property type="match status" value="1"/>
</dbReference>
<keyword evidence="2" id="KW-1134">Transmembrane beta strand</keyword>
<name>A0ABX0KIG1_9PROT</name>
<feature type="transmembrane region" description="Helical" evidence="3">
    <location>
        <begin position="21"/>
        <end position="40"/>
    </location>
</feature>
<accession>A0ABX0KIG1</accession>